<accession>S7RFT6</accession>
<dbReference type="PANTHER" id="PTHR35043">
    <property type="entry name" value="TRANSCRIPTION FACTOR DOMAIN-CONTAINING PROTEIN"/>
    <property type="match status" value="1"/>
</dbReference>
<feature type="transmembrane region" description="Helical" evidence="1">
    <location>
        <begin position="372"/>
        <end position="401"/>
    </location>
</feature>
<dbReference type="OMA" id="PFAIERM"/>
<sequence length="421" mass="46600">RTLSNIVWSCLATIFACTWVAIHCNIPPPHQSWFRKLGRRLKTTIVAIIAPELVVFWATKQWLTSRTLAEEYAIDRVIESRSWTQTHGFFAIMGGFSVSRVSELLHPMASCGGLAPTSRPDEFDIAMLPFPDITEEEINDKSKGDWLSKGFAILQTSWFIFQCIARRAQHLPLTELELATCAFAALNAVIYAFWWRKPQSVACPYAIGRRQRANLGYPDDGCDAGCSSLNDSYISPQSAVVPNPWCKDVAISLSCSLTAVCNYMSFGVTGPVATFVQVLAPDDIAEDRVYVDEYYAGELADSDVVILSLVLAACSAVFGAIHCIAWSLEFPSRAEQVLWRTCALGITCIPLLEFPTVWILPGILDKHGIVTFYLTALFGVIGILIYGLARIILLVLSFLCLRSLPVGAFKAVSWMNFVPHI</sequence>
<dbReference type="EMBL" id="KB469311">
    <property type="protein sequence ID" value="EPQ51379.1"/>
    <property type="molecule type" value="Genomic_DNA"/>
</dbReference>
<keyword evidence="1" id="KW-0472">Membrane</keyword>
<feature type="non-terminal residue" evidence="2">
    <location>
        <position position="421"/>
    </location>
</feature>
<reference evidence="2 3" key="1">
    <citation type="journal article" date="2012" name="Science">
        <title>The Paleozoic origin of enzymatic lignin decomposition reconstructed from 31 fungal genomes.</title>
        <authorList>
            <person name="Floudas D."/>
            <person name="Binder M."/>
            <person name="Riley R."/>
            <person name="Barry K."/>
            <person name="Blanchette R.A."/>
            <person name="Henrissat B."/>
            <person name="Martinez A.T."/>
            <person name="Otillar R."/>
            <person name="Spatafora J.W."/>
            <person name="Yadav J.S."/>
            <person name="Aerts A."/>
            <person name="Benoit I."/>
            <person name="Boyd A."/>
            <person name="Carlson A."/>
            <person name="Copeland A."/>
            <person name="Coutinho P.M."/>
            <person name="de Vries R.P."/>
            <person name="Ferreira P."/>
            <person name="Findley K."/>
            <person name="Foster B."/>
            <person name="Gaskell J."/>
            <person name="Glotzer D."/>
            <person name="Gorecki P."/>
            <person name="Heitman J."/>
            <person name="Hesse C."/>
            <person name="Hori C."/>
            <person name="Igarashi K."/>
            <person name="Jurgens J.A."/>
            <person name="Kallen N."/>
            <person name="Kersten P."/>
            <person name="Kohler A."/>
            <person name="Kuees U."/>
            <person name="Kumar T.K.A."/>
            <person name="Kuo A."/>
            <person name="LaButti K."/>
            <person name="Larrondo L.F."/>
            <person name="Lindquist E."/>
            <person name="Ling A."/>
            <person name="Lombard V."/>
            <person name="Lucas S."/>
            <person name="Lundell T."/>
            <person name="Martin R."/>
            <person name="McLaughlin D.J."/>
            <person name="Morgenstern I."/>
            <person name="Morin E."/>
            <person name="Murat C."/>
            <person name="Nagy L.G."/>
            <person name="Nolan M."/>
            <person name="Ohm R.A."/>
            <person name="Patyshakuliyeva A."/>
            <person name="Rokas A."/>
            <person name="Ruiz-Duenas F.J."/>
            <person name="Sabat G."/>
            <person name="Salamov A."/>
            <person name="Samejima M."/>
            <person name="Schmutz J."/>
            <person name="Slot J.C."/>
            <person name="St John F."/>
            <person name="Stenlid J."/>
            <person name="Sun H."/>
            <person name="Sun S."/>
            <person name="Syed K."/>
            <person name="Tsang A."/>
            <person name="Wiebenga A."/>
            <person name="Young D."/>
            <person name="Pisabarro A."/>
            <person name="Eastwood D.C."/>
            <person name="Martin F."/>
            <person name="Cullen D."/>
            <person name="Grigoriev I.V."/>
            <person name="Hibbett D.S."/>
        </authorList>
    </citation>
    <scope>NUCLEOTIDE SEQUENCE [LARGE SCALE GENOMIC DNA]</scope>
    <source>
        <strain evidence="2 3">ATCC 11539</strain>
    </source>
</reference>
<feature type="non-terminal residue" evidence="2">
    <location>
        <position position="1"/>
    </location>
</feature>
<keyword evidence="3" id="KW-1185">Reference proteome</keyword>
<dbReference type="PANTHER" id="PTHR35043:SF7">
    <property type="entry name" value="TRANSCRIPTION FACTOR DOMAIN-CONTAINING PROTEIN"/>
    <property type="match status" value="1"/>
</dbReference>
<dbReference type="HOGENOM" id="CLU_022883_6_1_1"/>
<keyword evidence="1" id="KW-1133">Transmembrane helix</keyword>
<dbReference type="RefSeq" id="XP_007870147.1">
    <property type="nucleotide sequence ID" value="XM_007871956.2"/>
</dbReference>
<dbReference type="GeneID" id="19305139"/>
<feature type="transmembrane region" description="Helical" evidence="1">
    <location>
        <begin position="304"/>
        <end position="325"/>
    </location>
</feature>
<evidence type="ECO:0008006" key="4">
    <source>
        <dbReference type="Google" id="ProtNLM"/>
    </source>
</evidence>
<feature type="transmembrane region" description="Helical" evidence="1">
    <location>
        <begin position="6"/>
        <end position="24"/>
    </location>
</feature>
<feature type="transmembrane region" description="Helical" evidence="1">
    <location>
        <begin position="45"/>
        <end position="63"/>
    </location>
</feature>
<feature type="transmembrane region" description="Helical" evidence="1">
    <location>
        <begin position="176"/>
        <end position="195"/>
    </location>
</feature>
<dbReference type="AlphaFoldDB" id="S7RFT6"/>
<evidence type="ECO:0000313" key="3">
    <source>
        <dbReference type="Proteomes" id="UP000030669"/>
    </source>
</evidence>
<dbReference type="KEGG" id="gtr:GLOTRDRAFT_24610"/>
<protein>
    <recommendedName>
        <fullName evidence="4">Transmembrane protein</fullName>
    </recommendedName>
</protein>
<keyword evidence="1" id="KW-0812">Transmembrane</keyword>
<organism evidence="2 3">
    <name type="scientific">Gloeophyllum trabeum (strain ATCC 11539 / FP-39264 / Madison 617)</name>
    <name type="common">Brown rot fungus</name>
    <dbReference type="NCBI Taxonomy" id="670483"/>
    <lineage>
        <taxon>Eukaryota</taxon>
        <taxon>Fungi</taxon>
        <taxon>Dikarya</taxon>
        <taxon>Basidiomycota</taxon>
        <taxon>Agaricomycotina</taxon>
        <taxon>Agaricomycetes</taxon>
        <taxon>Gloeophyllales</taxon>
        <taxon>Gloeophyllaceae</taxon>
        <taxon>Gloeophyllum</taxon>
    </lineage>
</organism>
<evidence type="ECO:0000313" key="2">
    <source>
        <dbReference type="EMBL" id="EPQ51379.1"/>
    </source>
</evidence>
<dbReference type="Proteomes" id="UP000030669">
    <property type="component" value="Unassembled WGS sequence"/>
</dbReference>
<feature type="transmembrane region" description="Helical" evidence="1">
    <location>
        <begin position="337"/>
        <end position="360"/>
    </location>
</feature>
<proteinExistence type="predicted"/>
<dbReference type="OrthoDB" id="2733714at2759"/>
<name>S7RFT6_GLOTA</name>
<evidence type="ECO:0000256" key="1">
    <source>
        <dbReference type="SAM" id="Phobius"/>
    </source>
</evidence>
<gene>
    <name evidence="2" type="ORF">GLOTRDRAFT_24610</name>
</gene>
<dbReference type="eggNOG" id="ENOG502SI8N">
    <property type="taxonomic scope" value="Eukaryota"/>
</dbReference>